<comment type="similarity">
    <text evidence="1">Belongs to the MsrA Met sulfoxide reductase family.</text>
</comment>
<dbReference type="InterPro" id="IPR050162">
    <property type="entry name" value="MsrA_MetSO_reductase"/>
</dbReference>
<reference evidence="7" key="1">
    <citation type="submission" date="2021-04" db="EMBL/GenBank/DDBJ databases">
        <authorList>
            <consortium name="Wellcome Sanger Institute Data Sharing"/>
        </authorList>
    </citation>
    <scope>NUCLEOTIDE SEQUENCE [LARGE SCALE GENOMIC DNA]</scope>
</reference>
<protein>
    <recommendedName>
        <fullName evidence="2">peptide-methionine (S)-S-oxide reductase</fullName>
        <ecNumber evidence="2">1.8.4.11</ecNumber>
    </recommendedName>
    <alternativeName>
        <fullName evidence="5">Peptide-methionine (S)-S-oxide reductase</fullName>
    </alternativeName>
    <alternativeName>
        <fullName evidence="4">Protein-methionine-S-oxide reductase</fullName>
    </alternativeName>
</protein>
<dbReference type="Gene3D" id="3.30.1060.10">
    <property type="entry name" value="Peptide methionine sulphoxide reductase MsrA"/>
    <property type="match status" value="2"/>
</dbReference>
<reference evidence="7" key="3">
    <citation type="submission" date="2025-09" db="UniProtKB">
        <authorList>
            <consortium name="Ensembl"/>
        </authorList>
    </citation>
    <scope>IDENTIFICATION</scope>
</reference>
<evidence type="ECO:0000256" key="4">
    <source>
        <dbReference type="ARBA" id="ARBA00030273"/>
    </source>
</evidence>
<evidence type="ECO:0000256" key="5">
    <source>
        <dbReference type="ARBA" id="ARBA00030643"/>
    </source>
</evidence>
<dbReference type="Ensembl" id="ENSATET00000039515.1">
    <property type="protein sequence ID" value="ENSATEP00000040521.1"/>
    <property type="gene ID" value="ENSATEG00000012154.2"/>
</dbReference>
<reference evidence="7" key="2">
    <citation type="submission" date="2025-08" db="UniProtKB">
        <authorList>
            <consortium name="Ensembl"/>
        </authorList>
    </citation>
    <scope>IDENTIFICATION</scope>
</reference>
<accession>A0A7N5ZXA1</accession>
<proteinExistence type="inferred from homology"/>
<keyword evidence="3" id="KW-0560">Oxidoreductase</keyword>
<dbReference type="GO" id="GO:0034599">
    <property type="term" value="P:cellular response to oxidative stress"/>
    <property type="evidence" value="ECO:0007669"/>
    <property type="project" value="TreeGrafter"/>
</dbReference>
<evidence type="ECO:0000256" key="1">
    <source>
        <dbReference type="ARBA" id="ARBA00005591"/>
    </source>
</evidence>
<dbReference type="InterPro" id="IPR002569">
    <property type="entry name" value="Met_Sox_Rdtase_MsrA_dom"/>
</dbReference>
<dbReference type="Pfam" id="PF01625">
    <property type="entry name" value="PMSR"/>
    <property type="match status" value="2"/>
</dbReference>
<dbReference type="Proteomes" id="UP000265040">
    <property type="component" value="Chromosome 22"/>
</dbReference>
<dbReference type="PANTHER" id="PTHR42799:SF22">
    <property type="entry name" value="PEPTIDE-METHIONINE (S)-S-OXIDE REDUCTASE"/>
    <property type="match status" value="1"/>
</dbReference>
<dbReference type="GO" id="GO:0005737">
    <property type="term" value="C:cytoplasm"/>
    <property type="evidence" value="ECO:0007669"/>
    <property type="project" value="TreeGrafter"/>
</dbReference>
<dbReference type="PANTHER" id="PTHR42799">
    <property type="entry name" value="MITOCHONDRIAL PEPTIDE METHIONINE SULFOXIDE REDUCTASE"/>
    <property type="match status" value="1"/>
</dbReference>
<evidence type="ECO:0000313" key="7">
    <source>
        <dbReference type="Ensembl" id="ENSATEP00000040521.1"/>
    </source>
</evidence>
<organism evidence="7 8">
    <name type="scientific">Anabas testudineus</name>
    <name type="common">Climbing perch</name>
    <name type="synonym">Anthias testudineus</name>
    <dbReference type="NCBI Taxonomy" id="64144"/>
    <lineage>
        <taxon>Eukaryota</taxon>
        <taxon>Metazoa</taxon>
        <taxon>Chordata</taxon>
        <taxon>Craniata</taxon>
        <taxon>Vertebrata</taxon>
        <taxon>Euteleostomi</taxon>
        <taxon>Actinopterygii</taxon>
        <taxon>Neopterygii</taxon>
        <taxon>Teleostei</taxon>
        <taxon>Neoteleostei</taxon>
        <taxon>Acanthomorphata</taxon>
        <taxon>Anabantaria</taxon>
        <taxon>Anabantiformes</taxon>
        <taxon>Anabantoidei</taxon>
        <taxon>Anabantidae</taxon>
        <taxon>Anabas</taxon>
    </lineage>
</organism>
<name>A0A7N5ZXA1_ANATE</name>
<dbReference type="EC" id="1.8.4.11" evidence="2"/>
<dbReference type="AlphaFoldDB" id="A0A7N5ZXA1"/>
<evidence type="ECO:0000256" key="3">
    <source>
        <dbReference type="ARBA" id="ARBA00023002"/>
    </source>
</evidence>
<evidence type="ECO:0000256" key="2">
    <source>
        <dbReference type="ARBA" id="ARBA00012502"/>
    </source>
</evidence>
<dbReference type="InterPro" id="IPR036509">
    <property type="entry name" value="Met_Sox_Rdtase_MsrA_sf"/>
</dbReference>
<dbReference type="SUPFAM" id="SSF55068">
    <property type="entry name" value="Peptide methionine sulfoxide reductase"/>
    <property type="match status" value="1"/>
</dbReference>
<evidence type="ECO:0000259" key="6">
    <source>
        <dbReference type="Pfam" id="PF01625"/>
    </source>
</evidence>
<feature type="domain" description="Peptide methionine sulphoxide reductase MsrA" evidence="6">
    <location>
        <begin position="66"/>
        <end position="111"/>
    </location>
</feature>
<sequence>PLSTPVCFTYWVFLTQQRLGGLERPSPACRVIRTCAPNASSLVHFKHAVNGNPTVEPFPEDMETIMLGVFSTQVGYTVGFAANPTYHEVCTGVTGHADVVRVVFSPEDIRFCPIPTEILEGQQFYYSEDYHQQYLKKEPKGYCGLQGTRVTGY</sequence>
<evidence type="ECO:0000313" key="8">
    <source>
        <dbReference type="Proteomes" id="UP000265040"/>
    </source>
</evidence>
<dbReference type="GO" id="GO:0008113">
    <property type="term" value="F:peptide-methionine (S)-S-oxide reductase activity"/>
    <property type="evidence" value="ECO:0007669"/>
    <property type="project" value="UniProtKB-EC"/>
</dbReference>
<keyword evidence="8" id="KW-1185">Reference proteome</keyword>
<feature type="domain" description="Peptide methionine sulphoxide reductase MsrA" evidence="6">
    <location>
        <begin position="113"/>
        <end position="143"/>
    </location>
</feature>